<dbReference type="EMBL" id="KN817614">
    <property type="protein sequence ID" value="KJA16798.1"/>
    <property type="molecule type" value="Genomic_DNA"/>
</dbReference>
<sequence>MTSSHKDASCSDRGPPPPINATHPTRGASARASSSVSVTVLAQKSPVIWVDSDSDGDAPSTLDDVGLQRNEEHSSGVETLRESLQSKRHAAAETNAITGSINKCIIPPASITDGCDGRDVRQELSNHIRHEELGSRITHATSHRLLPNTRPRITHVSGNAKGRYYAVIIG</sequence>
<accession>A0A0D2M0Q9</accession>
<proteinExistence type="predicted"/>
<organism evidence="2 3">
    <name type="scientific">Hypholoma sublateritium (strain FD-334 SS-4)</name>
    <dbReference type="NCBI Taxonomy" id="945553"/>
    <lineage>
        <taxon>Eukaryota</taxon>
        <taxon>Fungi</taxon>
        <taxon>Dikarya</taxon>
        <taxon>Basidiomycota</taxon>
        <taxon>Agaricomycotina</taxon>
        <taxon>Agaricomycetes</taxon>
        <taxon>Agaricomycetidae</taxon>
        <taxon>Agaricales</taxon>
        <taxon>Agaricineae</taxon>
        <taxon>Strophariaceae</taxon>
        <taxon>Hypholoma</taxon>
    </lineage>
</organism>
<protein>
    <submittedName>
        <fullName evidence="2">Uncharacterized protein</fullName>
    </submittedName>
</protein>
<keyword evidence="3" id="KW-1185">Reference proteome</keyword>
<evidence type="ECO:0000313" key="2">
    <source>
        <dbReference type="EMBL" id="KJA16798.1"/>
    </source>
</evidence>
<gene>
    <name evidence="2" type="ORF">HYPSUDRAFT_206705</name>
</gene>
<feature type="region of interest" description="Disordered" evidence="1">
    <location>
        <begin position="49"/>
        <end position="75"/>
    </location>
</feature>
<feature type="compositionally biased region" description="Basic and acidic residues" evidence="1">
    <location>
        <begin position="1"/>
        <end position="10"/>
    </location>
</feature>
<evidence type="ECO:0000313" key="3">
    <source>
        <dbReference type="Proteomes" id="UP000054270"/>
    </source>
</evidence>
<dbReference type="Proteomes" id="UP000054270">
    <property type="component" value="Unassembled WGS sequence"/>
</dbReference>
<feature type="region of interest" description="Disordered" evidence="1">
    <location>
        <begin position="1"/>
        <end position="36"/>
    </location>
</feature>
<evidence type="ECO:0000256" key="1">
    <source>
        <dbReference type="SAM" id="MobiDB-lite"/>
    </source>
</evidence>
<name>A0A0D2M0Q9_HYPSF</name>
<reference evidence="3" key="1">
    <citation type="submission" date="2014-04" db="EMBL/GenBank/DDBJ databases">
        <title>Evolutionary Origins and Diversification of the Mycorrhizal Mutualists.</title>
        <authorList>
            <consortium name="DOE Joint Genome Institute"/>
            <consortium name="Mycorrhizal Genomics Consortium"/>
            <person name="Kohler A."/>
            <person name="Kuo A."/>
            <person name="Nagy L.G."/>
            <person name="Floudas D."/>
            <person name="Copeland A."/>
            <person name="Barry K.W."/>
            <person name="Cichocki N."/>
            <person name="Veneault-Fourrey C."/>
            <person name="LaButti K."/>
            <person name="Lindquist E.A."/>
            <person name="Lipzen A."/>
            <person name="Lundell T."/>
            <person name="Morin E."/>
            <person name="Murat C."/>
            <person name="Riley R."/>
            <person name="Ohm R."/>
            <person name="Sun H."/>
            <person name="Tunlid A."/>
            <person name="Henrissat B."/>
            <person name="Grigoriev I.V."/>
            <person name="Hibbett D.S."/>
            <person name="Martin F."/>
        </authorList>
    </citation>
    <scope>NUCLEOTIDE SEQUENCE [LARGE SCALE GENOMIC DNA]</scope>
    <source>
        <strain evidence="3">FD-334 SS-4</strain>
    </source>
</reference>
<dbReference type="AlphaFoldDB" id="A0A0D2M0Q9"/>